<comment type="similarity">
    <text evidence="2 10">Belongs to the cytochrome P450 family.</text>
</comment>
<protein>
    <recommendedName>
        <fullName evidence="14">Flavonoid 3',5'-hydroxylase</fullName>
    </recommendedName>
</protein>
<dbReference type="PRINTS" id="PR00385">
    <property type="entry name" value="P450"/>
</dbReference>
<dbReference type="GO" id="GO:0020037">
    <property type="term" value="F:heme binding"/>
    <property type="evidence" value="ECO:0007669"/>
    <property type="project" value="InterPro"/>
</dbReference>
<accession>A0AAN7KX42</accession>
<name>A0AAN7KX42_TRANT</name>
<dbReference type="InterPro" id="IPR001128">
    <property type="entry name" value="Cyt_P450"/>
</dbReference>
<evidence type="ECO:0000256" key="7">
    <source>
        <dbReference type="ARBA" id="ARBA00023004"/>
    </source>
</evidence>
<dbReference type="PROSITE" id="PS00086">
    <property type="entry name" value="CYTOCHROME_P450"/>
    <property type="match status" value="1"/>
</dbReference>
<evidence type="ECO:0000256" key="8">
    <source>
        <dbReference type="ARBA" id="ARBA00023033"/>
    </source>
</evidence>
<keyword evidence="11" id="KW-1133">Transmembrane helix</keyword>
<keyword evidence="3 9" id="KW-0349">Heme</keyword>
<keyword evidence="11" id="KW-0472">Membrane</keyword>
<keyword evidence="6 10" id="KW-0560">Oxidoreductase</keyword>
<dbReference type="GO" id="GO:0005506">
    <property type="term" value="F:iron ion binding"/>
    <property type="evidence" value="ECO:0007669"/>
    <property type="project" value="InterPro"/>
</dbReference>
<evidence type="ECO:0000256" key="10">
    <source>
        <dbReference type="RuleBase" id="RU000461"/>
    </source>
</evidence>
<evidence type="ECO:0000256" key="11">
    <source>
        <dbReference type="SAM" id="Phobius"/>
    </source>
</evidence>
<evidence type="ECO:0000313" key="12">
    <source>
        <dbReference type="EMBL" id="KAK4774701.1"/>
    </source>
</evidence>
<dbReference type="GO" id="GO:0016705">
    <property type="term" value="F:oxidoreductase activity, acting on paired donors, with incorporation or reduction of molecular oxygen"/>
    <property type="evidence" value="ECO:0007669"/>
    <property type="project" value="InterPro"/>
</dbReference>
<sequence length="505" mass="55926">MLSTDYLLMALFLVITGFLYTHLFSYRRRHVKLPPGPKGWPVVGALPLIGDMPHQSLAVMAKQYGPLMHLRLGTTGMVVASTPAMARAFLKTLDADFSDRPYTVAARLTYDAQDMVFGQYGPRWKLMRKLTSLHILGAKALEHGAAVRQEEVGVLVRAIRDAATVNVPEMLSCTMANIISRLVLSRRMIEVEDEGPASRFKDLVNQAVALSGQFNIGDFIPSIAWMNLQGIEGRLKRTHGKFDQIMDEMIELHVKAAGEREGKPDFLDILMADGGDSGHALDSNNIKGLLLDLFIGGTDTSSNTIEWALAELMSDPTMLGRAREELDRVIGHDRRLCESDLAKLPYLRAICKEVLRKHPAMPLIPRVATKDSQVDGYDIPRGTRLIVNTWAIGRDPEAWEDPLKFMPERFLGDGKGAEISYWGNDFELIPFGGGRRICAGMRLAAVVVEYILGTLVHAFDWKLPEVGAAEGAQMMNMEESFGLTLRKAVPLTAIARPRLSPSAYV</sequence>
<comment type="cofactor">
    <cofactor evidence="1 9">
        <name>heme</name>
        <dbReference type="ChEBI" id="CHEBI:30413"/>
    </cofactor>
</comment>
<keyword evidence="5" id="KW-0521">NADP</keyword>
<comment type="caution">
    <text evidence="12">The sequence shown here is derived from an EMBL/GenBank/DDBJ whole genome shotgun (WGS) entry which is preliminary data.</text>
</comment>
<keyword evidence="7 9" id="KW-0408">Iron</keyword>
<evidence type="ECO:0000256" key="2">
    <source>
        <dbReference type="ARBA" id="ARBA00010617"/>
    </source>
</evidence>
<dbReference type="InterPro" id="IPR002401">
    <property type="entry name" value="Cyt_P450_E_grp-I"/>
</dbReference>
<keyword evidence="13" id="KW-1185">Reference proteome</keyword>
<evidence type="ECO:0000313" key="13">
    <source>
        <dbReference type="Proteomes" id="UP001346149"/>
    </source>
</evidence>
<feature type="binding site" description="axial binding residue" evidence="9">
    <location>
        <position position="438"/>
    </location>
    <ligand>
        <name>heme</name>
        <dbReference type="ChEBI" id="CHEBI:30413"/>
    </ligand>
    <ligandPart>
        <name>Fe</name>
        <dbReference type="ChEBI" id="CHEBI:18248"/>
    </ligandPart>
</feature>
<keyword evidence="8 10" id="KW-0503">Monooxygenase</keyword>
<dbReference type="AlphaFoldDB" id="A0AAN7KX42"/>
<keyword evidence="11" id="KW-0812">Transmembrane</keyword>
<reference evidence="12 13" key="1">
    <citation type="journal article" date="2023" name="Hortic Res">
        <title>Pangenome of water caltrop reveals structural variations and asymmetric subgenome divergence after allopolyploidization.</title>
        <authorList>
            <person name="Zhang X."/>
            <person name="Chen Y."/>
            <person name="Wang L."/>
            <person name="Yuan Y."/>
            <person name="Fang M."/>
            <person name="Shi L."/>
            <person name="Lu R."/>
            <person name="Comes H.P."/>
            <person name="Ma Y."/>
            <person name="Chen Y."/>
            <person name="Huang G."/>
            <person name="Zhou Y."/>
            <person name="Zheng Z."/>
            <person name="Qiu Y."/>
        </authorList>
    </citation>
    <scope>NUCLEOTIDE SEQUENCE [LARGE SCALE GENOMIC DNA]</scope>
    <source>
        <strain evidence="12">F231</strain>
    </source>
</reference>
<proteinExistence type="inferred from homology"/>
<evidence type="ECO:0000256" key="1">
    <source>
        <dbReference type="ARBA" id="ARBA00001971"/>
    </source>
</evidence>
<dbReference type="PRINTS" id="PR00463">
    <property type="entry name" value="EP450I"/>
</dbReference>
<evidence type="ECO:0000256" key="3">
    <source>
        <dbReference type="ARBA" id="ARBA00022617"/>
    </source>
</evidence>
<evidence type="ECO:0000256" key="6">
    <source>
        <dbReference type="ARBA" id="ARBA00023002"/>
    </source>
</evidence>
<organism evidence="12 13">
    <name type="scientific">Trapa natans</name>
    <name type="common">Water chestnut</name>
    <dbReference type="NCBI Taxonomy" id="22666"/>
    <lineage>
        <taxon>Eukaryota</taxon>
        <taxon>Viridiplantae</taxon>
        <taxon>Streptophyta</taxon>
        <taxon>Embryophyta</taxon>
        <taxon>Tracheophyta</taxon>
        <taxon>Spermatophyta</taxon>
        <taxon>Magnoliopsida</taxon>
        <taxon>eudicotyledons</taxon>
        <taxon>Gunneridae</taxon>
        <taxon>Pentapetalae</taxon>
        <taxon>rosids</taxon>
        <taxon>malvids</taxon>
        <taxon>Myrtales</taxon>
        <taxon>Lythraceae</taxon>
        <taxon>Trapa</taxon>
    </lineage>
</organism>
<dbReference type="SUPFAM" id="SSF48264">
    <property type="entry name" value="Cytochrome P450"/>
    <property type="match status" value="1"/>
</dbReference>
<dbReference type="InterPro" id="IPR017972">
    <property type="entry name" value="Cyt_P450_CS"/>
</dbReference>
<dbReference type="Proteomes" id="UP001346149">
    <property type="component" value="Unassembled WGS sequence"/>
</dbReference>
<dbReference type="PANTHER" id="PTHR47944">
    <property type="entry name" value="CYTOCHROME P450 98A9"/>
    <property type="match status" value="1"/>
</dbReference>
<feature type="transmembrane region" description="Helical" evidence="11">
    <location>
        <begin position="6"/>
        <end position="24"/>
    </location>
</feature>
<dbReference type="GO" id="GO:0004497">
    <property type="term" value="F:monooxygenase activity"/>
    <property type="evidence" value="ECO:0007669"/>
    <property type="project" value="UniProtKB-KW"/>
</dbReference>
<dbReference type="Pfam" id="PF00067">
    <property type="entry name" value="p450"/>
    <property type="match status" value="1"/>
</dbReference>
<evidence type="ECO:0000256" key="4">
    <source>
        <dbReference type="ARBA" id="ARBA00022723"/>
    </source>
</evidence>
<keyword evidence="4 9" id="KW-0479">Metal-binding</keyword>
<dbReference type="Gene3D" id="1.10.630.10">
    <property type="entry name" value="Cytochrome P450"/>
    <property type="match status" value="1"/>
</dbReference>
<gene>
    <name evidence="12" type="ORF">SAY86_009636</name>
</gene>
<evidence type="ECO:0000256" key="9">
    <source>
        <dbReference type="PIRSR" id="PIRSR602401-1"/>
    </source>
</evidence>
<dbReference type="InterPro" id="IPR036396">
    <property type="entry name" value="Cyt_P450_sf"/>
</dbReference>
<dbReference type="FunFam" id="1.10.630.10:FF:000126">
    <property type="entry name" value="Predicted protein"/>
    <property type="match status" value="1"/>
</dbReference>
<evidence type="ECO:0000256" key="5">
    <source>
        <dbReference type="ARBA" id="ARBA00022857"/>
    </source>
</evidence>
<evidence type="ECO:0008006" key="14">
    <source>
        <dbReference type="Google" id="ProtNLM"/>
    </source>
</evidence>
<dbReference type="EMBL" id="JAXQNO010000019">
    <property type="protein sequence ID" value="KAK4774701.1"/>
    <property type="molecule type" value="Genomic_DNA"/>
</dbReference>
<dbReference type="PANTHER" id="PTHR47944:SF18">
    <property type="entry name" value="FLAVONOID 3'-MONOOXYGENASE"/>
    <property type="match status" value="1"/>
</dbReference>